<dbReference type="GeneID" id="6103999"/>
<dbReference type="CTD" id="6103999"/>
<gene>
    <name evidence="4" type="primary">Bma-ceh-44</name>
    <name evidence="5" type="ORF">BM_BM6810</name>
    <name evidence="4" type="ORF">BM_Bm6810</name>
</gene>
<organism evidence="4">
    <name type="scientific">Brugia malayi</name>
    <name type="common">Filarial nematode worm</name>
    <dbReference type="NCBI Taxonomy" id="6279"/>
    <lineage>
        <taxon>Eukaryota</taxon>
        <taxon>Metazoa</taxon>
        <taxon>Ecdysozoa</taxon>
        <taxon>Nematoda</taxon>
        <taxon>Chromadorea</taxon>
        <taxon>Rhabditida</taxon>
        <taxon>Spirurina</taxon>
        <taxon>Spiruromorpha</taxon>
        <taxon>Filarioidea</taxon>
        <taxon>Onchocercidae</taxon>
        <taxon>Brugia</taxon>
    </lineage>
</organism>
<dbReference type="EMBL" id="CAAKNF010000192">
    <property type="protein sequence ID" value="VIO91702.1"/>
    <property type="molecule type" value="Genomic_DNA"/>
</dbReference>
<evidence type="ECO:0000256" key="2">
    <source>
        <dbReference type="SAM" id="Coils"/>
    </source>
</evidence>
<dbReference type="InterPro" id="IPR057476">
    <property type="entry name" value="Cux_N"/>
</dbReference>
<dbReference type="RefSeq" id="XP_042933121.1">
    <property type="nucleotide sequence ID" value="XM_043077187.1"/>
</dbReference>
<name>A0A0K0JPQ7_BRUMA</name>
<feature type="coiled-coil region" evidence="2">
    <location>
        <begin position="118"/>
        <end position="152"/>
    </location>
</feature>
<dbReference type="Pfam" id="PF25398">
    <property type="entry name" value="CUX1_N"/>
    <property type="match status" value="1"/>
</dbReference>
<reference evidence="4" key="2">
    <citation type="submission" date="2012-12" db="EMBL/GenBank/DDBJ databases">
        <authorList>
            <person name="Gao Y.W."/>
            <person name="Fan S.T."/>
            <person name="Sun H.T."/>
            <person name="Wang Z."/>
            <person name="Gao X.L."/>
            <person name="Li Y.G."/>
            <person name="Wang T.C."/>
            <person name="Zhang K."/>
            <person name="Xu W.W."/>
            <person name="Yu Z.J."/>
            <person name="Xia X.Z."/>
        </authorList>
    </citation>
    <scope>NUCLEOTIDE SEQUENCE</scope>
    <source>
        <strain evidence="4">FR3</strain>
    </source>
</reference>
<dbReference type="OrthoDB" id="10257567at2759"/>
<keyword evidence="1 2" id="KW-0175">Coiled coil</keyword>
<protein>
    <submittedName>
        <fullName evidence="4">BMA-CEH-44, isoform b</fullName>
    </submittedName>
</protein>
<dbReference type="GO" id="GO:0005634">
    <property type="term" value="C:nucleus"/>
    <property type="evidence" value="ECO:0007669"/>
    <property type="project" value="TreeGrafter"/>
</dbReference>
<feature type="domain" description="Cux N-terminal" evidence="3">
    <location>
        <begin position="2"/>
        <end position="111"/>
    </location>
</feature>
<evidence type="ECO:0000313" key="4">
    <source>
        <dbReference type="EMBL" id="CDP99857.1"/>
    </source>
</evidence>
<accession>A0A0K0JPQ7</accession>
<dbReference type="PANTHER" id="PTHR14043:SF2">
    <property type="entry name" value="HOMEOBOX PROTEIN CUT"/>
    <property type="match status" value="1"/>
</dbReference>
<dbReference type="GO" id="GO:0000981">
    <property type="term" value="F:DNA-binding transcription factor activity, RNA polymerase II-specific"/>
    <property type="evidence" value="ECO:0007669"/>
    <property type="project" value="TreeGrafter"/>
</dbReference>
<evidence type="ECO:0000256" key="1">
    <source>
        <dbReference type="ARBA" id="ARBA00023054"/>
    </source>
</evidence>
<dbReference type="GO" id="GO:0000977">
    <property type="term" value="F:RNA polymerase II transcription regulatory region sequence-specific DNA binding"/>
    <property type="evidence" value="ECO:0007669"/>
    <property type="project" value="TreeGrafter"/>
</dbReference>
<evidence type="ECO:0000259" key="3">
    <source>
        <dbReference type="Pfam" id="PF25398"/>
    </source>
</evidence>
<accession>A0A4E9F6W3</accession>
<reference evidence="4" key="1">
    <citation type="journal article" date="2007" name="Science">
        <title>Draft genome of the filarial nematode parasite Brugia malayi.</title>
        <authorList>
            <person name="Ghedin E."/>
            <person name="Wang S."/>
            <person name="Spiro D."/>
            <person name="Caler E."/>
            <person name="Zhao Q."/>
            <person name="Crabtree J."/>
            <person name="Allen J.E."/>
            <person name="Delcher A.L."/>
            <person name="Guiliano D.B."/>
            <person name="Miranda-Saavedra D."/>
            <person name="Angiuoli S.V."/>
            <person name="Creasy T."/>
            <person name="Amedeo P."/>
            <person name="Haas B."/>
            <person name="El-Sayed N.M."/>
            <person name="Wortman J.R."/>
            <person name="Feldblyum T."/>
            <person name="Tallon L."/>
            <person name="Schatz M."/>
            <person name="Shumway M."/>
            <person name="Koo H."/>
            <person name="Salzberg S.L."/>
            <person name="Schobel S."/>
            <person name="Pertea M."/>
            <person name="Pop M."/>
            <person name="White O."/>
            <person name="Barton G.J."/>
            <person name="Carlow C.K."/>
            <person name="Crawford M.J."/>
            <person name="Daub J."/>
            <person name="Dimmic M.W."/>
            <person name="Estes C.F."/>
            <person name="Foster J.M."/>
            <person name="Ganatra M."/>
            <person name="Gregory W.F."/>
            <person name="Johnson N.M."/>
            <person name="Jin J."/>
            <person name="Komuniecki R."/>
            <person name="Korf I."/>
            <person name="Kumar S."/>
            <person name="Laney S."/>
            <person name="Li B.W."/>
            <person name="Li W."/>
            <person name="Lindblom T.H."/>
            <person name="Lustigman S."/>
            <person name="Ma D."/>
            <person name="Maina C.V."/>
            <person name="Martin D.M."/>
            <person name="McCarter J.P."/>
            <person name="McReynolds L."/>
            <person name="Mitreva M."/>
            <person name="Nutman T.B."/>
            <person name="Parkinson J."/>
            <person name="Peregrin-Alvarez J.M."/>
            <person name="Poole C."/>
            <person name="Ren Q."/>
            <person name="Saunders L."/>
            <person name="Sluder A.E."/>
            <person name="Smith K."/>
            <person name="Stanke M."/>
            <person name="Unnasch T.R."/>
            <person name="Ware J."/>
            <person name="Wei A.D."/>
            <person name="Weil G."/>
            <person name="Williams D.J."/>
            <person name="Zhang Y."/>
            <person name="Williams S.A."/>
            <person name="Fraser-Liggett C."/>
            <person name="Slatko B."/>
            <person name="Blaxter M.L."/>
            <person name="Scott A.L."/>
        </authorList>
    </citation>
    <scope>NUCLEOTIDE SEQUENCE</scope>
    <source>
        <strain evidence="4">FR3</strain>
    </source>
</reference>
<dbReference type="AlphaFoldDB" id="A0A0K0JPQ7"/>
<reference evidence="5" key="3">
    <citation type="submission" date="2019-04" db="EMBL/GenBank/DDBJ databases">
        <authorList>
            <person name="Howe K."/>
            <person name="Paulini M."/>
            <person name="Williams G."/>
        </authorList>
    </citation>
    <scope>NUCLEOTIDE SEQUENCE [LARGE SCALE GENOMIC DNA]</scope>
    <source>
        <strain evidence="5">FR3</strain>
    </source>
</reference>
<dbReference type="PANTHER" id="PTHR14043">
    <property type="entry name" value="CCAAT DISPLACEMENT PROTEIN-RELATED"/>
    <property type="match status" value="1"/>
</dbReference>
<proteinExistence type="predicted"/>
<sequence length="152" mass="17754">MQEVESIAKKWSQIDFEHLQRNLNEEVQAIGVRESQCRVARQQLIAESKNYYEHADKQSRKAASPLIRAFQKEYDRAIERAKAAEADLIFVCRTFTSVCDPSPYLEQVSTLLKEVVRLRSVEEQVRDLTKQLNELQEEYDHLRNQVISITIS</sequence>
<evidence type="ECO:0000313" key="5">
    <source>
        <dbReference type="EMBL" id="VIO91702.1"/>
    </source>
</evidence>
<dbReference type="EMBL" id="LN857010">
    <property type="protein sequence ID" value="CDP99857.1"/>
    <property type="molecule type" value="Genomic_DNA"/>
</dbReference>